<reference evidence="1" key="1">
    <citation type="submission" date="2018-02" db="EMBL/GenBank/DDBJ databases">
        <title>Rhizophora mucronata_Transcriptome.</title>
        <authorList>
            <person name="Meera S.P."/>
            <person name="Sreeshan A."/>
            <person name="Augustine A."/>
        </authorList>
    </citation>
    <scope>NUCLEOTIDE SEQUENCE</scope>
    <source>
        <tissue evidence="1">Leaf</tissue>
    </source>
</reference>
<protein>
    <submittedName>
        <fullName evidence="1">Uncharacterized protein</fullName>
    </submittedName>
</protein>
<accession>A0A2P2QAJ8</accession>
<dbReference type="EMBL" id="GGEC01083548">
    <property type="protein sequence ID" value="MBX64032.1"/>
    <property type="molecule type" value="Transcribed_RNA"/>
</dbReference>
<sequence>MMFQYKSFYAICSFTGNEQATSINEYKQRNVTLTKTEKKGGKGWYCSN</sequence>
<evidence type="ECO:0000313" key="1">
    <source>
        <dbReference type="EMBL" id="MBX64032.1"/>
    </source>
</evidence>
<dbReference type="AlphaFoldDB" id="A0A2P2QAJ8"/>
<organism evidence="1">
    <name type="scientific">Rhizophora mucronata</name>
    <name type="common">Asiatic mangrove</name>
    <dbReference type="NCBI Taxonomy" id="61149"/>
    <lineage>
        <taxon>Eukaryota</taxon>
        <taxon>Viridiplantae</taxon>
        <taxon>Streptophyta</taxon>
        <taxon>Embryophyta</taxon>
        <taxon>Tracheophyta</taxon>
        <taxon>Spermatophyta</taxon>
        <taxon>Magnoliopsida</taxon>
        <taxon>eudicotyledons</taxon>
        <taxon>Gunneridae</taxon>
        <taxon>Pentapetalae</taxon>
        <taxon>rosids</taxon>
        <taxon>fabids</taxon>
        <taxon>Malpighiales</taxon>
        <taxon>Rhizophoraceae</taxon>
        <taxon>Rhizophora</taxon>
    </lineage>
</organism>
<proteinExistence type="predicted"/>
<name>A0A2P2QAJ8_RHIMU</name>